<dbReference type="InterPro" id="IPR011600">
    <property type="entry name" value="Pept_C14_caspase"/>
</dbReference>
<organism evidence="4 5">
    <name type="scientific">Limnofasciculus baicalensis BBK-W-15</name>
    <dbReference type="NCBI Taxonomy" id="2699891"/>
    <lineage>
        <taxon>Bacteria</taxon>
        <taxon>Bacillati</taxon>
        <taxon>Cyanobacteriota</taxon>
        <taxon>Cyanophyceae</taxon>
        <taxon>Coleofasciculales</taxon>
        <taxon>Coleofasciculaceae</taxon>
        <taxon>Limnofasciculus</taxon>
        <taxon>Limnofasciculus baicalensis</taxon>
    </lineage>
</organism>
<sequence length="417" mass="46736">MANYPCIAIGINRYQFLVPLNCGEEDAIALRQFLVEQGDLPSNHCLLLTDSSPWIEDSSTYPSRENICRWLELDRQKLDSDNLNPNSRTWRWFFFSGWGVSWDGVDYLMPIDGNPKDIPGTGIPVRSLFTSLKAQGDNNILVLLDINRSPGLESGQPPGAETIDLARNMGITLILSAQLNEFSHEATGLGNGLFTTALLESLRYYQKDLTLQDLDEYLRDRTPELNDHHWRPTQTPLTIIPKEKTKHQLILPTAVNLTLQEKTAAILASTGIQATTVELHHQQPTTNNGYSTNGATVSLPKNYSLEEQLNTSLTLNPSRAFNSQSSSAITRIPRSGNIKKNQWWQQILRIGGGLTVIFAFIFAAFIIRNRHVSNTQQALDLGVGEQKEKVENKKLKANTNNQQLTTNNQQPTTNNQQ</sequence>
<accession>A0AAE3KNN5</accession>
<keyword evidence="2" id="KW-0812">Transmembrane</keyword>
<evidence type="ECO:0000256" key="1">
    <source>
        <dbReference type="SAM" id="MobiDB-lite"/>
    </source>
</evidence>
<reference evidence="4" key="1">
    <citation type="submission" date="2022-06" db="EMBL/GenBank/DDBJ databases">
        <title>New cyanobacteria of genus Symplocastrum in benthos of Lake Baikal.</title>
        <authorList>
            <person name="Sorokovikova E."/>
            <person name="Tikhonova I."/>
            <person name="Krasnopeev A."/>
            <person name="Evseev P."/>
            <person name="Gladkikh A."/>
            <person name="Belykh O."/>
        </authorList>
    </citation>
    <scope>NUCLEOTIDE SEQUENCE</scope>
    <source>
        <strain evidence="4">BBK-W-15</strain>
    </source>
</reference>
<dbReference type="EMBL" id="JAMZMM010000160">
    <property type="protein sequence ID" value="MCP2730006.1"/>
    <property type="molecule type" value="Genomic_DNA"/>
</dbReference>
<evidence type="ECO:0000259" key="3">
    <source>
        <dbReference type="Pfam" id="PF00656"/>
    </source>
</evidence>
<feature type="region of interest" description="Disordered" evidence="1">
    <location>
        <begin position="393"/>
        <end position="417"/>
    </location>
</feature>
<evidence type="ECO:0000313" key="4">
    <source>
        <dbReference type="EMBL" id="MCP2730006.1"/>
    </source>
</evidence>
<evidence type="ECO:0000256" key="2">
    <source>
        <dbReference type="SAM" id="Phobius"/>
    </source>
</evidence>
<protein>
    <submittedName>
        <fullName evidence="4">Caspase family protein</fullName>
    </submittedName>
</protein>
<dbReference type="GO" id="GO:0006508">
    <property type="term" value="P:proteolysis"/>
    <property type="evidence" value="ECO:0007669"/>
    <property type="project" value="InterPro"/>
</dbReference>
<name>A0AAE3KNN5_9CYAN</name>
<proteinExistence type="predicted"/>
<keyword evidence="2" id="KW-0472">Membrane</keyword>
<evidence type="ECO:0000313" key="5">
    <source>
        <dbReference type="Proteomes" id="UP001204953"/>
    </source>
</evidence>
<keyword evidence="2" id="KW-1133">Transmembrane helix</keyword>
<feature type="domain" description="Peptidase C14 caspase" evidence="3">
    <location>
        <begin position="6"/>
        <end position="219"/>
    </location>
</feature>
<feature type="transmembrane region" description="Helical" evidence="2">
    <location>
        <begin position="347"/>
        <end position="367"/>
    </location>
</feature>
<gene>
    <name evidence="4" type="ORF">NJ959_16355</name>
</gene>
<comment type="caution">
    <text evidence="4">The sequence shown here is derived from an EMBL/GenBank/DDBJ whole genome shotgun (WGS) entry which is preliminary data.</text>
</comment>
<dbReference type="GO" id="GO:0004197">
    <property type="term" value="F:cysteine-type endopeptidase activity"/>
    <property type="evidence" value="ECO:0007669"/>
    <property type="project" value="InterPro"/>
</dbReference>
<dbReference type="AlphaFoldDB" id="A0AAE3KNN5"/>
<dbReference type="InterPro" id="IPR029030">
    <property type="entry name" value="Caspase-like_dom_sf"/>
</dbReference>
<dbReference type="Gene3D" id="3.40.50.1460">
    <property type="match status" value="1"/>
</dbReference>
<dbReference type="Pfam" id="PF00656">
    <property type="entry name" value="Peptidase_C14"/>
    <property type="match status" value="1"/>
</dbReference>
<dbReference type="Proteomes" id="UP001204953">
    <property type="component" value="Unassembled WGS sequence"/>
</dbReference>
<feature type="non-terminal residue" evidence="4">
    <location>
        <position position="417"/>
    </location>
</feature>
<dbReference type="SUPFAM" id="SSF52129">
    <property type="entry name" value="Caspase-like"/>
    <property type="match status" value="1"/>
</dbReference>
<feature type="compositionally biased region" description="Low complexity" evidence="1">
    <location>
        <begin position="398"/>
        <end position="417"/>
    </location>
</feature>
<keyword evidence="5" id="KW-1185">Reference proteome</keyword>